<organism evidence="6 7">
    <name type="scientific">Nocardia testacea</name>
    <dbReference type="NCBI Taxonomy" id="248551"/>
    <lineage>
        <taxon>Bacteria</taxon>
        <taxon>Bacillati</taxon>
        <taxon>Actinomycetota</taxon>
        <taxon>Actinomycetes</taxon>
        <taxon>Mycobacteriales</taxon>
        <taxon>Nocardiaceae</taxon>
        <taxon>Nocardia</taxon>
    </lineage>
</organism>
<dbReference type="InterPro" id="IPR020806">
    <property type="entry name" value="PKS_PP-bd"/>
</dbReference>
<protein>
    <submittedName>
        <fullName evidence="6">Amino acid adenylation domain-containing protein</fullName>
    </submittedName>
</protein>
<dbReference type="Gene3D" id="3.30.559.10">
    <property type="entry name" value="Chloramphenicol acetyltransferase-like domain"/>
    <property type="match status" value="3"/>
</dbReference>
<feature type="non-terminal residue" evidence="6">
    <location>
        <position position="2687"/>
    </location>
</feature>
<dbReference type="PROSITE" id="PS00455">
    <property type="entry name" value="AMP_BINDING"/>
    <property type="match status" value="2"/>
</dbReference>
<dbReference type="Pfam" id="PF00501">
    <property type="entry name" value="AMP-binding"/>
    <property type="match status" value="2"/>
</dbReference>
<dbReference type="CDD" id="cd19540">
    <property type="entry name" value="LCL_NRPS-like"/>
    <property type="match status" value="3"/>
</dbReference>
<feature type="region of interest" description="Disordered" evidence="4">
    <location>
        <begin position="190"/>
        <end position="210"/>
    </location>
</feature>
<evidence type="ECO:0000256" key="3">
    <source>
        <dbReference type="ARBA" id="ARBA00022553"/>
    </source>
</evidence>
<dbReference type="Gene3D" id="3.30.559.30">
    <property type="entry name" value="Nonribosomal peptide synthetase, condensation domain"/>
    <property type="match status" value="3"/>
</dbReference>
<dbReference type="SUPFAM" id="SSF47336">
    <property type="entry name" value="ACP-like"/>
    <property type="match status" value="3"/>
</dbReference>
<keyword evidence="3" id="KW-0597">Phosphoprotein</keyword>
<proteinExistence type="predicted"/>
<dbReference type="InterPro" id="IPR025110">
    <property type="entry name" value="AMP-bd_C"/>
</dbReference>
<dbReference type="Pfam" id="PF13193">
    <property type="entry name" value="AMP-binding_C"/>
    <property type="match status" value="3"/>
</dbReference>
<evidence type="ECO:0000313" key="6">
    <source>
        <dbReference type="EMBL" id="MFI2234615.1"/>
    </source>
</evidence>
<dbReference type="EMBL" id="JBIRYL010000037">
    <property type="protein sequence ID" value="MFI2234615.1"/>
    <property type="molecule type" value="Genomic_DNA"/>
</dbReference>
<comment type="cofactor">
    <cofactor evidence="1">
        <name>pantetheine 4'-phosphate</name>
        <dbReference type="ChEBI" id="CHEBI:47942"/>
    </cofactor>
</comment>
<keyword evidence="7" id="KW-1185">Reference proteome</keyword>
<evidence type="ECO:0000256" key="2">
    <source>
        <dbReference type="ARBA" id="ARBA00022450"/>
    </source>
</evidence>
<evidence type="ECO:0000259" key="5">
    <source>
        <dbReference type="PROSITE" id="PS50075"/>
    </source>
</evidence>
<dbReference type="SMART" id="SM00823">
    <property type="entry name" value="PKS_PP"/>
    <property type="match status" value="3"/>
</dbReference>
<gene>
    <name evidence="6" type="ORF">ACH49Z_32675</name>
</gene>
<dbReference type="InterPro" id="IPR020845">
    <property type="entry name" value="AMP-binding_CS"/>
</dbReference>
<dbReference type="InterPro" id="IPR023213">
    <property type="entry name" value="CAT-like_dom_sf"/>
</dbReference>
<name>A0ABW7W750_9NOCA</name>
<dbReference type="InterPro" id="IPR009081">
    <property type="entry name" value="PP-bd_ACP"/>
</dbReference>
<dbReference type="PANTHER" id="PTHR45527">
    <property type="entry name" value="NONRIBOSOMAL PEPTIDE SYNTHETASE"/>
    <property type="match status" value="1"/>
</dbReference>
<dbReference type="Gene3D" id="2.30.38.10">
    <property type="entry name" value="Luciferase, Domain 3"/>
    <property type="match status" value="2"/>
</dbReference>
<sequence>GRTDFQVKFRGQRIELGEIESALLAQPQVSQAVVTVAASDLGEQLVAYVVPAPGAQIESAALLESLRGVLPVYMVPAVVMALDSFPLNTSGKLDRKALPAPVFETREFRAPSTPIEEIVAGVFADILGIERIGADDDFFALGGNSLIATQAAARLGAALDSTVPVRALFEAPTVAALAVRVEQLAGAGGRPALVRRPRPPRVSVPGGTAAGVPLSPAQQRMWFLNRFDGGSAAYNLPLALRLSGDLDVEALSAAVADVVARHEVLRTVYPETESGPVQVVLPAGDAAPRLRVRSVDAEDIVPAVAELASAGFDVAAEVPLRVELLRVRDAGDTDEKSGAAGEFVLAMVVHHIAADGASVAPLTRDVMTAYAARSVGAVPDWAPLPVQYADYSIWQRELLGDEADPESIAAQQVGFWQSTLAGIPDQLDLPSDRPRPAVQSFAGGRVEVAIDARTHAGLQRVAQQQNATLFMVVHSALAVLLARLSGSDDITIGTPVAGRGEQALDDLIGMFVNTLVFRTQVDGGESFADLLARQREVDIAAFAHADVPFERLVEVLNPARSTARHPLFQVGLTFQNLGESSLELPGLTVSGVDIDTEISQFDLNLIVNDSYDLTGDPEGLAGYLTYATALFDHATVQGFVDRFVRLLREIVEAPETAVGDLEILAPVERDQVLAEWNATEHVLPEGLLLDRFEAAAAGHPERVAISFEGTSLSYGEFAGRVNRLARHLIAQGVGPETLVGLLVSRSIDLVVGMYAVVAAGGAYVPLDPAHPAERIGYILDTAAPLCVLTSTSDAGAVPEGTGVPVLELDALDVSGYDSAPVTDVDRLAPVRSSNTAYVIFTSGSTGRPKGVAVPHSAIANQVAWMLSQYPMDESDVYLQKTATTFDVSLWGYFLPLAAGAHLVVATPDGHRDPEYLARTIAEYEVTVTDFVPSMLGVFAAHTVAGSIPSLEHVFVIGEALPPETVTAMHAISDAAVHNLYGPTEAAVSITYWQATGDESGSVPIGVPQWNSRVYVLDSRLRPVPAGVTGELYLAGDQLARGYVTRPDLSADRFVASPFDAGQRMYRTGDLVRWQRVDGRPVLEYLGRTDFQVKFRGQRIELGEIESALLAQPQVSQAVVTVAASDLGEQLVGYVVPAPGEQIESAVLLDALRGVLPVYMIPAVVMGLDAFPLNTSGKLDRKAFPAPVFETREFRAPSTPIEEIVAGVFADVLGVDRVGADDDFFALGGNSLIATQAAARLGAALDTTVPVRTLFEASTVAALAAAAESATGRGDLPVLAARERPERVPLSLAQQRMWFLNQFDTDSAAYNLPVAVRLTGDLDIAALKQAVADVVGRHETLRTVYPAQDGRPYQLVLPVGEAVPDLAAVTVPADELRARAVEVMSAGFDVSAEVPLRVALFHPGGDEYVLVFVMHHISADGWSMGPLTRDLVAAYASRAAGSAPVWSPPAVQYADYSLWQREVLGSEDDPASLVSVQAAYWREALAGLPDELNLPGDRPRPTVRSVVGGTVPFQIDAELHRAVSRLAAEHNATVFMVVHAVLALLLARLSATDDVAVGTPIAGRGEAELDDVVGMFVNTLVLRSHVRGEASFAEFLAATREADLQAFAHADIPFERLVELVGAERSTARHPLFQVALSFENLPPADFELPGLRVGAVDFDIDPAKFDLSLRITDSDSGLAAAFLYARDMFDDDTVEVFASRFLRLLSAVVRDPQAPIGDLPILDGSEFGLLTHVHGDDVMATGLLPDILTHGARVNPDGVAVRYRGRSVTYRELDAQSSRLARVLIERGVGPERIVASALPRSYEIVLAFWAVAKAGGAHLPVDPKYPLDRVRHMLSDSGAVLGLTSSEHVDRLPGDVQWLLLDDPELQARIDAESDAAVTDAERITPLAMAHPAYVIYTSGSTGLPKGVTVTHSGLGGLVDVAADLYQLESRHRFLHICSPSFDPSVLEWVCAANVGATLVVVPGEIIGGPELAELLHAEAVTHAVITPAVLGTVDPTGLDALEMVSVGGDVTTPELLAKWEPGRTYFNGYGPTETTIISSYARLFAGDHVTIGKPVHGMAALVLDARLRPVPPGVAGELYLAGGGLARGYLNRPGLSADRFVANPYGFEGSRMYRTGDVVRWYATPGARAGNEALPTVNWELDYVGRSDFQVKVRGFRVELGEIDTALGAHPDVEFAITVGHDTDAGATILVSYVLAVPGRTVDTAAVTEFVAERLPAHMVPSVVMVLDEIPLTPVGKLDRKALPEPVFEARRFRAPSTPIEEIVAGVFAEVLGIERVGADDDFFALGGNSLIATQVAARLGAALDTTVPVRMLFEASTVAALAAAAETAAGRGDLPVLAPRERPERVPLSLAQQRMWFLNRFDGRSAAYNIPMAVRLSGDLDVAALRAAVADVVGRHEVLRTVYPETDSGPVQVVLPVVDAVPAFRVRSVAAGDVVSAVSELASAGFDVTAEVPLRLALFEVGRSDVAGETGEFVLAMVVHHISGDGSSVGPLIRDLMTAYAARIAGAVPDWAPLPVQYADYSIWQRELLGDEADPESIAAQQVGFWQSTLAGIPDQLDLPSDRPRPAVQSFAGGRVEVAIDAEIHAGLQRVARQQNATLFMVVHSALAVLLSRLSGVDDITIGTPVAGRGERALDDLIGMFVNTLVFRTQVDGGESFADLLARQREVDIAAFAHADVPFERLVE</sequence>
<dbReference type="InterPro" id="IPR006162">
    <property type="entry name" value="Ppantetheine_attach_site"/>
</dbReference>
<feature type="domain" description="Carrier" evidence="5">
    <location>
        <begin position="1195"/>
        <end position="1270"/>
    </location>
</feature>
<dbReference type="InterPro" id="IPR001242">
    <property type="entry name" value="Condensation_dom"/>
</dbReference>
<dbReference type="Gene3D" id="3.30.300.30">
    <property type="match status" value="3"/>
</dbReference>
<accession>A0ABW7W750</accession>
<dbReference type="SUPFAM" id="SSF56801">
    <property type="entry name" value="Acetyl-CoA synthetase-like"/>
    <property type="match status" value="3"/>
</dbReference>
<dbReference type="NCBIfam" id="TIGR01733">
    <property type="entry name" value="AA-adenyl-dom"/>
    <property type="match status" value="2"/>
</dbReference>
<dbReference type="CDD" id="cd17646">
    <property type="entry name" value="A_NRPS_AB3403-like"/>
    <property type="match status" value="1"/>
</dbReference>
<dbReference type="Gene3D" id="1.10.1200.10">
    <property type="entry name" value="ACP-like"/>
    <property type="match status" value="3"/>
</dbReference>
<feature type="domain" description="Carrier" evidence="5">
    <location>
        <begin position="2257"/>
        <end position="2332"/>
    </location>
</feature>
<evidence type="ECO:0000313" key="7">
    <source>
        <dbReference type="Proteomes" id="UP001611494"/>
    </source>
</evidence>
<dbReference type="SUPFAM" id="SSF52777">
    <property type="entry name" value="CoA-dependent acyltransferases"/>
    <property type="match status" value="6"/>
</dbReference>
<reference evidence="6 7" key="1">
    <citation type="submission" date="2024-10" db="EMBL/GenBank/DDBJ databases">
        <title>The Natural Products Discovery Center: Release of the First 8490 Sequenced Strains for Exploring Actinobacteria Biosynthetic Diversity.</title>
        <authorList>
            <person name="Kalkreuter E."/>
            <person name="Kautsar S.A."/>
            <person name="Yang D."/>
            <person name="Bader C.D."/>
            <person name="Teijaro C.N."/>
            <person name="Fluegel L."/>
            <person name="Davis C.M."/>
            <person name="Simpson J.R."/>
            <person name="Lauterbach L."/>
            <person name="Steele A.D."/>
            <person name="Gui C."/>
            <person name="Meng S."/>
            <person name="Li G."/>
            <person name="Viehrig K."/>
            <person name="Ye F."/>
            <person name="Su P."/>
            <person name="Kiefer A.F."/>
            <person name="Nichols A."/>
            <person name="Cepeda A.J."/>
            <person name="Yan W."/>
            <person name="Fan B."/>
            <person name="Jiang Y."/>
            <person name="Adhikari A."/>
            <person name="Zheng C.-J."/>
            <person name="Schuster L."/>
            <person name="Cowan T.M."/>
            <person name="Smanski M.J."/>
            <person name="Chevrette M.G."/>
            <person name="De Carvalho L.P.S."/>
            <person name="Shen B."/>
        </authorList>
    </citation>
    <scope>NUCLEOTIDE SEQUENCE [LARGE SCALE GENOMIC DNA]</scope>
    <source>
        <strain evidence="6 7">NPDC019377</strain>
    </source>
</reference>
<feature type="non-terminal residue" evidence="6">
    <location>
        <position position="1"/>
    </location>
</feature>
<dbReference type="PROSITE" id="PS50075">
    <property type="entry name" value="CARRIER"/>
    <property type="match status" value="3"/>
</dbReference>
<dbReference type="InterPro" id="IPR000873">
    <property type="entry name" value="AMP-dep_synth/lig_dom"/>
</dbReference>
<evidence type="ECO:0000256" key="4">
    <source>
        <dbReference type="SAM" id="MobiDB-lite"/>
    </source>
</evidence>
<comment type="caution">
    <text evidence="6">The sequence shown here is derived from an EMBL/GenBank/DDBJ whole genome shotgun (WGS) entry which is preliminary data.</text>
</comment>
<feature type="domain" description="Carrier" evidence="5">
    <location>
        <begin position="110"/>
        <end position="185"/>
    </location>
</feature>
<dbReference type="Proteomes" id="UP001611494">
    <property type="component" value="Unassembled WGS sequence"/>
</dbReference>
<dbReference type="Pfam" id="PF00550">
    <property type="entry name" value="PP-binding"/>
    <property type="match status" value="3"/>
</dbReference>
<dbReference type="NCBIfam" id="NF003417">
    <property type="entry name" value="PRK04813.1"/>
    <property type="match status" value="3"/>
</dbReference>
<dbReference type="RefSeq" id="WP_397067459.1">
    <property type="nucleotide sequence ID" value="NZ_JBIRYL010000037.1"/>
</dbReference>
<dbReference type="PROSITE" id="PS00012">
    <property type="entry name" value="PHOSPHOPANTETHEINE"/>
    <property type="match status" value="3"/>
</dbReference>
<dbReference type="InterPro" id="IPR010071">
    <property type="entry name" value="AA_adenyl_dom"/>
</dbReference>
<dbReference type="PANTHER" id="PTHR45527:SF1">
    <property type="entry name" value="FATTY ACID SYNTHASE"/>
    <property type="match status" value="1"/>
</dbReference>
<dbReference type="InterPro" id="IPR036736">
    <property type="entry name" value="ACP-like_sf"/>
</dbReference>
<evidence type="ECO:0000256" key="1">
    <source>
        <dbReference type="ARBA" id="ARBA00001957"/>
    </source>
</evidence>
<dbReference type="InterPro" id="IPR045851">
    <property type="entry name" value="AMP-bd_C_sf"/>
</dbReference>
<dbReference type="Gene3D" id="3.40.50.980">
    <property type="match status" value="4"/>
</dbReference>
<dbReference type="Pfam" id="PF00668">
    <property type="entry name" value="Condensation"/>
    <property type="match status" value="3"/>
</dbReference>
<keyword evidence="2" id="KW-0596">Phosphopantetheine</keyword>